<dbReference type="Proteomes" id="UP000001194">
    <property type="component" value="Unassembled WGS sequence"/>
</dbReference>
<evidence type="ECO:0000313" key="3">
    <source>
        <dbReference type="Proteomes" id="UP000001194"/>
    </source>
</evidence>
<accession>B0DHI3</accession>
<dbReference type="RefSeq" id="XP_001883397.1">
    <property type="nucleotide sequence ID" value="XM_001883362.1"/>
</dbReference>
<feature type="compositionally biased region" description="Low complexity" evidence="1">
    <location>
        <begin position="30"/>
        <end position="48"/>
    </location>
</feature>
<dbReference type="EMBL" id="DS547110">
    <property type="protein sequence ID" value="EDR06109.1"/>
    <property type="molecule type" value="Genomic_DNA"/>
</dbReference>
<evidence type="ECO:0000313" key="2">
    <source>
        <dbReference type="EMBL" id="EDR06109.1"/>
    </source>
</evidence>
<name>B0DHI3_LACBS</name>
<organism evidence="3">
    <name type="scientific">Laccaria bicolor (strain S238N-H82 / ATCC MYA-4686)</name>
    <name type="common">Bicoloured deceiver</name>
    <name type="synonym">Laccaria laccata var. bicolor</name>
    <dbReference type="NCBI Taxonomy" id="486041"/>
    <lineage>
        <taxon>Eukaryota</taxon>
        <taxon>Fungi</taxon>
        <taxon>Dikarya</taxon>
        <taxon>Basidiomycota</taxon>
        <taxon>Agaricomycotina</taxon>
        <taxon>Agaricomycetes</taxon>
        <taxon>Agaricomycetidae</taxon>
        <taxon>Agaricales</taxon>
        <taxon>Agaricineae</taxon>
        <taxon>Hydnangiaceae</taxon>
        <taxon>Laccaria</taxon>
    </lineage>
</organism>
<dbReference type="HOGENOM" id="CLU_2740463_0_0_1"/>
<proteinExistence type="predicted"/>
<dbReference type="KEGG" id="lbc:LACBIDRAFT_302310"/>
<evidence type="ECO:0000256" key="1">
    <source>
        <dbReference type="SAM" id="MobiDB-lite"/>
    </source>
</evidence>
<sequence length="71" mass="7916">MRHSRLLCPITSTTLNAVPTTCSYPIPSYYPTNTPSSSSSRQPQNPLLYPYPYPRNPPPPPPPPPSTEFFV</sequence>
<feature type="region of interest" description="Disordered" evidence="1">
    <location>
        <begin position="30"/>
        <end position="71"/>
    </location>
</feature>
<protein>
    <submittedName>
        <fullName evidence="2">Predicted protein</fullName>
    </submittedName>
</protein>
<dbReference type="GeneID" id="6078977"/>
<reference evidence="2 3" key="1">
    <citation type="journal article" date="2008" name="Nature">
        <title>The genome of Laccaria bicolor provides insights into mycorrhizal symbiosis.</title>
        <authorList>
            <person name="Martin F."/>
            <person name="Aerts A."/>
            <person name="Ahren D."/>
            <person name="Brun A."/>
            <person name="Danchin E.G.J."/>
            <person name="Duchaussoy F."/>
            <person name="Gibon J."/>
            <person name="Kohler A."/>
            <person name="Lindquist E."/>
            <person name="Pereda V."/>
            <person name="Salamov A."/>
            <person name="Shapiro H.J."/>
            <person name="Wuyts J."/>
            <person name="Blaudez D."/>
            <person name="Buee M."/>
            <person name="Brokstein P."/>
            <person name="Canbaeck B."/>
            <person name="Cohen D."/>
            <person name="Courty P.E."/>
            <person name="Coutinho P.M."/>
            <person name="Delaruelle C."/>
            <person name="Detter J.C."/>
            <person name="Deveau A."/>
            <person name="DiFazio S."/>
            <person name="Duplessis S."/>
            <person name="Fraissinet-Tachet L."/>
            <person name="Lucic E."/>
            <person name="Frey-Klett P."/>
            <person name="Fourrey C."/>
            <person name="Feussner I."/>
            <person name="Gay G."/>
            <person name="Grimwood J."/>
            <person name="Hoegger P.J."/>
            <person name="Jain P."/>
            <person name="Kilaru S."/>
            <person name="Labbe J."/>
            <person name="Lin Y.C."/>
            <person name="Legue V."/>
            <person name="Le Tacon F."/>
            <person name="Marmeisse R."/>
            <person name="Melayah D."/>
            <person name="Montanini B."/>
            <person name="Muratet M."/>
            <person name="Nehls U."/>
            <person name="Niculita-Hirzel H."/>
            <person name="Oudot-Le Secq M.P."/>
            <person name="Peter M."/>
            <person name="Quesneville H."/>
            <person name="Rajashekar B."/>
            <person name="Reich M."/>
            <person name="Rouhier N."/>
            <person name="Schmutz J."/>
            <person name="Yin T."/>
            <person name="Chalot M."/>
            <person name="Henrissat B."/>
            <person name="Kuees U."/>
            <person name="Lucas S."/>
            <person name="Van de Peer Y."/>
            <person name="Podila G.K."/>
            <person name="Polle A."/>
            <person name="Pukkila P.J."/>
            <person name="Richardson P.M."/>
            <person name="Rouze P."/>
            <person name="Sanders I.R."/>
            <person name="Stajich J.E."/>
            <person name="Tunlid A."/>
            <person name="Tuskan G."/>
            <person name="Grigoriev I.V."/>
        </authorList>
    </citation>
    <scope>NUCLEOTIDE SEQUENCE [LARGE SCALE GENOMIC DNA]</scope>
    <source>
        <strain evidence="3">S238N-H82 / ATCC MYA-4686</strain>
    </source>
</reference>
<dbReference type="AlphaFoldDB" id="B0DHI3"/>
<keyword evidence="3" id="KW-1185">Reference proteome</keyword>
<feature type="compositionally biased region" description="Pro residues" evidence="1">
    <location>
        <begin position="49"/>
        <end position="71"/>
    </location>
</feature>
<gene>
    <name evidence="2" type="ORF">LACBIDRAFT_302310</name>
</gene>
<dbReference type="InParanoid" id="B0DHI3"/>